<keyword evidence="2" id="KW-1185">Reference proteome</keyword>
<dbReference type="PANTHER" id="PTHR37984">
    <property type="entry name" value="PROTEIN CBG26694"/>
    <property type="match status" value="1"/>
</dbReference>
<dbReference type="InterPro" id="IPR050951">
    <property type="entry name" value="Retrovirus_Pol_polyprotein"/>
</dbReference>
<dbReference type="Proteomes" id="UP000324629">
    <property type="component" value="Unassembled WGS sequence"/>
</dbReference>
<accession>A0A5J4NR58</accession>
<evidence type="ECO:0000313" key="1">
    <source>
        <dbReference type="EMBL" id="KAA3677919.1"/>
    </source>
</evidence>
<proteinExistence type="predicted"/>
<protein>
    <submittedName>
        <fullName evidence="1">Uncharacterized protein</fullName>
    </submittedName>
</protein>
<comment type="caution">
    <text evidence="1">The sequence shown here is derived from an EMBL/GenBank/DDBJ whole genome shotgun (WGS) entry which is preliminary data.</text>
</comment>
<evidence type="ECO:0000313" key="2">
    <source>
        <dbReference type="Proteomes" id="UP000324629"/>
    </source>
</evidence>
<name>A0A5J4NR58_9TREM</name>
<dbReference type="PANTHER" id="PTHR37984:SF5">
    <property type="entry name" value="PROTEIN NYNRIN-LIKE"/>
    <property type="match status" value="1"/>
</dbReference>
<dbReference type="AlphaFoldDB" id="A0A5J4NR58"/>
<dbReference type="EMBL" id="QNGE01001291">
    <property type="protein sequence ID" value="KAA3677919.1"/>
    <property type="molecule type" value="Genomic_DNA"/>
</dbReference>
<organism evidence="1 2">
    <name type="scientific">Paragonimus westermani</name>
    <dbReference type="NCBI Taxonomy" id="34504"/>
    <lineage>
        <taxon>Eukaryota</taxon>
        <taxon>Metazoa</taxon>
        <taxon>Spiralia</taxon>
        <taxon>Lophotrochozoa</taxon>
        <taxon>Platyhelminthes</taxon>
        <taxon>Trematoda</taxon>
        <taxon>Digenea</taxon>
        <taxon>Plagiorchiida</taxon>
        <taxon>Troglotremata</taxon>
        <taxon>Troglotrematidae</taxon>
        <taxon>Paragonimus</taxon>
    </lineage>
</organism>
<sequence length="109" mass="12674">MVQQSTERDPVLQSLQHYVYNGWPQKRTNGEMKQYSQRRGCLTAVNSCILFGERVIVPSGLRTRVLRQFHRGYPGIIRMKAFASNLFRHRETSQWLLCLCTGCEIPLES</sequence>
<gene>
    <name evidence="1" type="ORF">DEA37_0001274</name>
</gene>
<reference evidence="1 2" key="1">
    <citation type="journal article" date="2019" name="Gigascience">
        <title>Whole-genome sequence of the oriental lung fluke Paragonimus westermani.</title>
        <authorList>
            <person name="Oey H."/>
            <person name="Zakrzewski M."/>
            <person name="Narain K."/>
            <person name="Devi K.R."/>
            <person name="Agatsuma T."/>
            <person name="Nawaratna S."/>
            <person name="Gobert G.N."/>
            <person name="Jones M.K."/>
            <person name="Ragan M.A."/>
            <person name="McManus D.P."/>
            <person name="Krause L."/>
        </authorList>
    </citation>
    <scope>NUCLEOTIDE SEQUENCE [LARGE SCALE GENOMIC DNA]</scope>
    <source>
        <strain evidence="1 2">IND2009</strain>
    </source>
</reference>